<dbReference type="EMBL" id="LAZR01056115">
    <property type="protein sequence ID" value="KKK74874.1"/>
    <property type="molecule type" value="Genomic_DNA"/>
</dbReference>
<sequence>MVKVPKKRVLKGETVSPRALQSQLDILTDALNKLNSSPLAGAILIEGVIITSAGNTTVQHKLQRLLKGWSPGTTDSNLNVVEVSSDKDNLILKGVKRSGAPIGTVELRINLLVY</sequence>
<evidence type="ECO:0000313" key="1">
    <source>
        <dbReference type="EMBL" id="KKK74874.1"/>
    </source>
</evidence>
<proteinExistence type="predicted"/>
<organism evidence="1">
    <name type="scientific">marine sediment metagenome</name>
    <dbReference type="NCBI Taxonomy" id="412755"/>
    <lineage>
        <taxon>unclassified sequences</taxon>
        <taxon>metagenomes</taxon>
        <taxon>ecological metagenomes</taxon>
    </lineage>
</organism>
<reference evidence="1" key="1">
    <citation type="journal article" date="2015" name="Nature">
        <title>Complex archaea that bridge the gap between prokaryotes and eukaryotes.</title>
        <authorList>
            <person name="Spang A."/>
            <person name="Saw J.H."/>
            <person name="Jorgensen S.L."/>
            <person name="Zaremba-Niedzwiedzka K."/>
            <person name="Martijn J."/>
            <person name="Lind A.E."/>
            <person name="van Eijk R."/>
            <person name="Schleper C."/>
            <person name="Guy L."/>
            <person name="Ettema T.J."/>
        </authorList>
    </citation>
    <scope>NUCLEOTIDE SEQUENCE</scope>
</reference>
<accession>A0A0F9A8P7</accession>
<protein>
    <submittedName>
        <fullName evidence="1">Uncharacterized protein</fullName>
    </submittedName>
</protein>
<comment type="caution">
    <text evidence="1">The sequence shown here is derived from an EMBL/GenBank/DDBJ whole genome shotgun (WGS) entry which is preliminary data.</text>
</comment>
<gene>
    <name evidence="1" type="ORF">LCGC14_2879400</name>
</gene>
<dbReference type="AlphaFoldDB" id="A0A0F9A8P7"/>
<name>A0A0F9A8P7_9ZZZZ</name>